<keyword evidence="1" id="KW-1133">Transmembrane helix</keyword>
<comment type="caution">
    <text evidence="2">The sequence shown here is derived from an EMBL/GenBank/DDBJ whole genome shotgun (WGS) entry which is preliminary data.</text>
</comment>
<name>A0ABS1SWJ8_9GAMM</name>
<keyword evidence="1" id="KW-0472">Membrane</keyword>
<keyword evidence="1" id="KW-0812">Transmembrane</keyword>
<dbReference type="RefSeq" id="WP_202721136.1">
    <property type="nucleotide sequence ID" value="NZ_BPEX01000002.1"/>
</dbReference>
<evidence type="ECO:0000313" key="2">
    <source>
        <dbReference type="EMBL" id="MBL4912913.1"/>
    </source>
</evidence>
<accession>A0ABS1SWJ8</accession>
<proteinExistence type="predicted"/>
<reference evidence="2 3" key="1">
    <citation type="submission" date="2021-01" db="EMBL/GenBank/DDBJ databases">
        <title>Genome sequence of Shewanella schlegeliana JCM 11561.</title>
        <authorList>
            <person name="Zhang H."/>
            <person name="Li C."/>
        </authorList>
    </citation>
    <scope>NUCLEOTIDE SEQUENCE [LARGE SCALE GENOMIC DNA]</scope>
    <source>
        <strain evidence="2 3">JCM 11561</strain>
    </source>
</reference>
<dbReference type="Proteomes" id="UP000604898">
    <property type="component" value="Unassembled WGS sequence"/>
</dbReference>
<protein>
    <submittedName>
        <fullName evidence="2">Uncharacterized protein</fullName>
    </submittedName>
</protein>
<evidence type="ECO:0000256" key="1">
    <source>
        <dbReference type="SAM" id="Phobius"/>
    </source>
</evidence>
<keyword evidence="3" id="KW-1185">Reference proteome</keyword>
<gene>
    <name evidence="2" type="ORF">JMA39_07145</name>
</gene>
<feature type="transmembrane region" description="Helical" evidence="1">
    <location>
        <begin position="20"/>
        <end position="43"/>
    </location>
</feature>
<dbReference type="EMBL" id="JAESVD010000003">
    <property type="protein sequence ID" value="MBL4912913.1"/>
    <property type="molecule type" value="Genomic_DNA"/>
</dbReference>
<organism evidence="2 3">
    <name type="scientific">Shewanella schlegeliana</name>
    <dbReference type="NCBI Taxonomy" id="190308"/>
    <lineage>
        <taxon>Bacteria</taxon>
        <taxon>Pseudomonadati</taxon>
        <taxon>Pseudomonadota</taxon>
        <taxon>Gammaproteobacteria</taxon>
        <taxon>Alteromonadales</taxon>
        <taxon>Shewanellaceae</taxon>
        <taxon>Shewanella</taxon>
    </lineage>
</organism>
<sequence length="46" mass="5164">MESGVQMGNCHRYKKVIYSVLLLLPLASPLQTLKSSAIFMLILDKL</sequence>
<evidence type="ECO:0000313" key="3">
    <source>
        <dbReference type="Proteomes" id="UP000604898"/>
    </source>
</evidence>